<accession>A0ABW9S0S9</accession>
<keyword evidence="1" id="KW-0732">Signal</keyword>
<dbReference type="Gene3D" id="2.40.128.410">
    <property type="match status" value="1"/>
</dbReference>
<keyword evidence="3" id="KW-1185">Reference proteome</keyword>
<protein>
    <submittedName>
        <fullName evidence="2">DUF4251 domain-containing protein</fullName>
    </submittedName>
</protein>
<sequence>MKIYSTIIIATLLLFSQNLTAQIKQEQAGAKEKQYQEKQKKQLKLIKDRTFIIEANMIYDKDLNTFAVSSTTNFVKVEKDDIIIQLTFDKVANWNGISGVTIEGEISDYTIQNEEGPITVVAKIASLTMGMSDLKMTVFDDGMARAVLSGTFGQRITFSGHFRAPDESTVFKGVSKY</sequence>
<evidence type="ECO:0000313" key="2">
    <source>
        <dbReference type="EMBL" id="MTI29075.1"/>
    </source>
</evidence>
<feature type="chain" id="PRO_5046206506" evidence="1">
    <location>
        <begin position="22"/>
        <end position="177"/>
    </location>
</feature>
<reference evidence="2 3" key="1">
    <citation type="submission" date="2019-02" db="EMBL/GenBank/DDBJ databases">
        <authorList>
            <person name="Goldberg S.R."/>
            <person name="Haltli B.A."/>
            <person name="Correa H."/>
            <person name="Russell K.G."/>
        </authorList>
    </citation>
    <scope>NUCLEOTIDE SEQUENCE [LARGE SCALE GENOMIC DNA]</scope>
    <source>
        <strain evidence="2 3">JCM 16186</strain>
    </source>
</reference>
<dbReference type="InterPro" id="IPR025347">
    <property type="entry name" value="DUF4251"/>
</dbReference>
<gene>
    <name evidence="2" type="ORF">E1163_29200</name>
</gene>
<dbReference type="Pfam" id="PF14059">
    <property type="entry name" value="DUF4251"/>
    <property type="match status" value="1"/>
</dbReference>
<comment type="caution">
    <text evidence="2">The sequence shown here is derived from an EMBL/GenBank/DDBJ whole genome shotgun (WGS) entry which is preliminary data.</text>
</comment>
<evidence type="ECO:0000256" key="1">
    <source>
        <dbReference type="SAM" id="SignalP"/>
    </source>
</evidence>
<evidence type="ECO:0000313" key="3">
    <source>
        <dbReference type="Proteomes" id="UP000798808"/>
    </source>
</evidence>
<name>A0ABW9S0S9_9BACT</name>
<dbReference type="Proteomes" id="UP000798808">
    <property type="component" value="Unassembled WGS sequence"/>
</dbReference>
<dbReference type="RefSeq" id="WP_155177214.1">
    <property type="nucleotide sequence ID" value="NZ_BAAAFL010000010.1"/>
</dbReference>
<organism evidence="2 3">
    <name type="scientific">Fulvivirga kasyanovii</name>
    <dbReference type="NCBI Taxonomy" id="396812"/>
    <lineage>
        <taxon>Bacteria</taxon>
        <taxon>Pseudomonadati</taxon>
        <taxon>Bacteroidota</taxon>
        <taxon>Cytophagia</taxon>
        <taxon>Cytophagales</taxon>
        <taxon>Fulvivirgaceae</taxon>
        <taxon>Fulvivirga</taxon>
    </lineage>
</organism>
<feature type="signal peptide" evidence="1">
    <location>
        <begin position="1"/>
        <end position="21"/>
    </location>
</feature>
<dbReference type="EMBL" id="SMLW01000678">
    <property type="protein sequence ID" value="MTI29075.1"/>
    <property type="molecule type" value="Genomic_DNA"/>
</dbReference>
<proteinExistence type="predicted"/>